<evidence type="ECO:0000313" key="4">
    <source>
        <dbReference type="EMBL" id="MBL1121236.1"/>
    </source>
</evidence>
<feature type="non-terminal residue" evidence="4">
    <location>
        <position position="98"/>
    </location>
</feature>
<dbReference type="InterPro" id="IPR016035">
    <property type="entry name" value="Acyl_Trfase/lysoPLipase"/>
</dbReference>
<keyword evidence="2" id="KW-0511">Multifunctional enzyme</keyword>
<evidence type="ECO:0000259" key="3">
    <source>
        <dbReference type="Pfam" id="PF00698"/>
    </source>
</evidence>
<evidence type="ECO:0000256" key="1">
    <source>
        <dbReference type="ARBA" id="ARBA00022679"/>
    </source>
</evidence>
<evidence type="ECO:0000313" key="5">
    <source>
        <dbReference type="Proteomes" id="UP000621510"/>
    </source>
</evidence>
<dbReference type="EMBL" id="JAERRG010000250">
    <property type="protein sequence ID" value="MBL1121236.1"/>
    <property type="molecule type" value="Genomic_DNA"/>
</dbReference>
<reference evidence="4 5" key="1">
    <citation type="submission" date="2021-01" db="EMBL/GenBank/DDBJ databases">
        <title>WGS of actinomycetes isolated from Thailand.</title>
        <authorList>
            <person name="Thawai C."/>
        </authorList>
    </citation>
    <scope>NUCLEOTIDE SEQUENCE [LARGE SCALE GENOMIC DNA]</scope>
    <source>
        <strain evidence="4 5">CA3R110</strain>
    </source>
</reference>
<dbReference type="PANTHER" id="PTHR43775">
    <property type="entry name" value="FATTY ACID SYNTHASE"/>
    <property type="match status" value="1"/>
</dbReference>
<dbReference type="RefSeq" id="WP_201858941.1">
    <property type="nucleotide sequence ID" value="NZ_JAERRG010000250.1"/>
</dbReference>
<protein>
    <submittedName>
        <fullName evidence="4">Acyltransferase domain-containing protein</fullName>
    </submittedName>
</protein>
<keyword evidence="1" id="KW-0808">Transferase</keyword>
<comment type="caution">
    <text evidence="4">The sequence shown here is derived from an EMBL/GenBank/DDBJ whole genome shotgun (WGS) entry which is preliminary data.</text>
</comment>
<organism evidence="4 5">
    <name type="scientific">Streptomyces endocoffeicus</name>
    <dbReference type="NCBI Taxonomy" id="2898945"/>
    <lineage>
        <taxon>Bacteria</taxon>
        <taxon>Bacillati</taxon>
        <taxon>Actinomycetota</taxon>
        <taxon>Actinomycetes</taxon>
        <taxon>Kitasatosporales</taxon>
        <taxon>Streptomycetaceae</taxon>
        <taxon>Streptomyces</taxon>
    </lineage>
</organism>
<dbReference type="InterPro" id="IPR014043">
    <property type="entry name" value="Acyl_transferase_dom"/>
</dbReference>
<dbReference type="InterPro" id="IPR001227">
    <property type="entry name" value="Ac_transferase_dom_sf"/>
</dbReference>
<gene>
    <name evidence="4" type="ORF">JK364_54830</name>
</gene>
<name>A0ABS1Q991_9ACTN</name>
<dbReference type="InterPro" id="IPR050091">
    <property type="entry name" value="PKS_NRPS_Biosynth_Enz"/>
</dbReference>
<feature type="non-terminal residue" evidence="4">
    <location>
        <position position="1"/>
    </location>
</feature>
<keyword evidence="5" id="KW-1185">Reference proteome</keyword>
<dbReference type="GO" id="GO:0016746">
    <property type="term" value="F:acyltransferase activity"/>
    <property type="evidence" value="ECO:0007669"/>
    <property type="project" value="UniProtKB-KW"/>
</dbReference>
<dbReference type="Pfam" id="PF00698">
    <property type="entry name" value="Acyl_transf_1"/>
    <property type="match status" value="1"/>
</dbReference>
<sequence length="98" mass="10018">GRVVFVFPGQGAQWVGMGAELLESSAVFAEGLRECAGVLDPLTGWSLVDVVRGVGGGVSLERVDVVQPVSFAVMVALARVWLAAGVVPSAVVGHSQGE</sequence>
<feature type="domain" description="Malonyl-CoA:ACP transacylase (MAT)" evidence="3">
    <location>
        <begin position="4"/>
        <end position="98"/>
    </location>
</feature>
<dbReference type="SUPFAM" id="SSF52151">
    <property type="entry name" value="FabD/lysophospholipase-like"/>
    <property type="match status" value="1"/>
</dbReference>
<evidence type="ECO:0000256" key="2">
    <source>
        <dbReference type="ARBA" id="ARBA00023268"/>
    </source>
</evidence>
<dbReference type="PANTHER" id="PTHR43775:SF51">
    <property type="entry name" value="INACTIVE PHENOLPHTHIOCEROL SYNTHESIS POLYKETIDE SYNTHASE TYPE I PKS1-RELATED"/>
    <property type="match status" value="1"/>
</dbReference>
<keyword evidence="4" id="KW-0012">Acyltransferase</keyword>
<accession>A0ABS1Q991</accession>
<proteinExistence type="predicted"/>
<dbReference type="Proteomes" id="UP000621510">
    <property type="component" value="Unassembled WGS sequence"/>
</dbReference>
<dbReference type="Gene3D" id="3.40.366.10">
    <property type="entry name" value="Malonyl-Coenzyme A Acyl Carrier Protein, domain 2"/>
    <property type="match status" value="1"/>
</dbReference>